<dbReference type="InterPro" id="IPR011051">
    <property type="entry name" value="RmlC_Cupin_sf"/>
</dbReference>
<dbReference type="InterPro" id="IPR013096">
    <property type="entry name" value="Cupin_2"/>
</dbReference>
<evidence type="ECO:0000313" key="1">
    <source>
        <dbReference type="EMBL" id="KZM19642.1"/>
    </source>
</evidence>
<dbReference type="PANTHER" id="PTHR36156">
    <property type="entry name" value="SLR2101 PROTEIN"/>
    <property type="match status" value="1"/>
</dbReference>
<reference evidence="1 2" key="1">
    <citation type="journal article" date="2016" name="Sci. Rep.">
        <title>Draft genome sequencing and secretome analysis of fungal phytopathogen Ascochyta rabiei provides insight into the necrotrophic effector repertoire.</title>
        <authorList>
            <person name="Verma S."/>
            <person name="Gazara R.K."/>
            <person name="Nizam S."/>
            <person name="Parween S."/>
            <person name="Chattopadhyay D."/>
            <person name="Verma P.K."/>
        </authorList>
    </citation>
    <scope>NUCLEOTIDE SEQUENCE [LARGE SCALE GENOMIC DNA]</scope>
    <source>
        <strain evidence="1 2">ArDII</strain>
    </source>
</reference>
<dbReference type="EMBL" id="JYNV01000290">
    <property type="protein sequence ID" value="KZM19642.1"/>
    <property type="molecule type" value="Genomic_DNA"/>
</dbReference>
<dbReference type="PANTHER" id="PTHR36156:SF3">
    <property type="entry name" value="CUPIN 2 CONSERVED BARREL DOMAIN-CONTAINING PROTEIN"/>
    <property type="match status" value="1"/>
</dbReference>
<comment type="caution">
    <text evidence="1">The sequence shown here is derived from an EMBL/GenBank/DDBJ whole genome shotgun (WGS) entry which is preliminary data.</text>
</comment>
<dbReference type="SUPFAM" id="SSF51182">
    <property type="entry name" value="RmlC-like cupins"/>
    <property type="match status" value="1"/>
</dbReference>
<keyword evidence="2" id="KW-1185">Reference proteome</keyword>
<protein>
    <submittedName>
        <fullName evidence="1">Uncharacterized protein</fullName>
    </submittedName>
</protein>
<dbReference type="OrthoDB" id="5840532at2759"/>
<dbReference type="InterPro" id="IPR047142">
    <property type="entry name" value="OryJ/VirC-like"/>
</dbReference>
<dbReference type="InterPro" id="IPR014710">
    <property type="entry name" value="RmlC-like_jellyroll"/>
</dbReference>
<dbReference type="Proteomes" id="UP000076837">
    <property type="component" value="Unassembled WGS sequence"/>
</dbReference>
<dbReference type="STRING" id="5454.A0A162XPY4"/>
<proteinExistence type="predicted"/>
<accession>A0A162XPY4</accession>
<evidence type="ECO:0000313" key="2">
    <source>
        <dbReference type="Proteomes" id="UP000076837"/>
    </source>
</evidence>
<gene>
    <name evidence="1" type="ORF">ST47_g9316</name>
</gene>
<name>A0A162XPY4_DIDRA</name>
<organism evidence="1 2">
    <name type="scientific">Didymella rabiei</name>
    <name type="common">Chickpea ascochyta blight fungus</name>
    <name type="synonym">Mycosphaerella rabiei</name>
    <dbReference type="NCBI Taxonomy" id="5454"/>
    <lineage>
        <taxon>Eukaryota</taxon>
        <taxon>Fungi</taxon>
        <taxon>Dikarya</taxon>
        <taxon>Ascomycota</taxon>
        <taxon>Pezizomycotina</taxon>
        <taxon>Dothideomycetes</taxon>
        <taxon>Pleosporomycetidae</taxon>
        <taxon>Pleosporales</taxon>
        <taxon>Pleosporineae</taxon>
        <taxon>Didymellaceae</taxon>
        <taxon>Ascochyta</taxon>
    </lineage>
</organism>
<sequence length="186" mass="20557">MSSRPELENKLPSLKRYITTHDPTTKKAVFSDAAEETLKWDKIPSAAFGLPYVTKGHPVNLNDDADINVYKPFLENAPGLVTSGGTVLRFVDMEPGVLSPMHRTVSLDYGVVIEGEVELVLDSGETRILKRGDVAIQRGTMHAWRNLSKDSWARMMYVLQESKPIEIAGETLKEDYGSMAGVPASH</sequence>
<dbReference type="Pfam" id="PF07883">
    <property type="entry name" value="Cupin_2"/>
    <property type="match status" value="1"/>
</dbReference>
<dbReference type="CDD" id="cd02231">
    <property type="entry name" value="cupin_BLL6423-like"/>
    <property type="match status" value="1"/>
</dbReference>
<dbReference type="AlphaFoldDB" id="A0A162XPY4"/>
<dbReference type="Gene3D" id="2.60.120.10">
    <property type="entry name" value="Jelly Rolls"/>
    <property type="match status" value="1"/>
</dbReference>